<name>A0A1R3K2Z2_9ROSI</name>
<feature type="compositionally biased region" description="Low complexity" evidence="1">
    <location>
        <begin position="32"/>
        <end position="63"/>
    </location>
</feature>
<dbReference type="EMBL" id="AWUE01014769">
    <property type="protein sequence ID" value="OMP01460.1"/>
    <property type="molecule type" value="Genomic_DNA"/>
</dbReference>
<dbReference type="AlphaFoldDB" id="A0A1R3K2Z2"/>
<dbReference type="Proteomes" id="UP000187203">
    <property type="component" value="Unassembled WGS sequence"/>
</dbReference>
<keyword evidence="4" id="KW-1185">Reference proteome</keyword>
<evidence type="ECO:0000313" key="4">
    <source>
        <dbReference type="Proteomes" id="UP000187203"/>
    </source>
</evidence>
<reference evidence="4" key="1">
    <citation type="submission" date="2013-09" db="EMBL/GenBank/DDBJ databases">
        <title>Corchorus olitorius genome sequencing.</title>
        <authorList>
            <person name="Alam M."/>
            <person name="Haque M.S."/>
            <person name="Islam M.S."/>
            <person name="Emdad E.M."/>
            <person name="Islam M.M."/>
            <person name="Ahmed B."/>
            <person name="Halim A."/>
            <person name="Hossen Q.M.M."/>
            <person name="Hossain M.Z."/>
            <person name="Ahmed R."/>
            <person name="Khan M.M."/>
            <person name="Islam R."/>
            <person name="Rashid M.M."/>
            <person name="Khan S.A."/>
            <person name="Rahman M.S."/>
            <person name="Alam M."/>
            <person name="Yahiya A.S."/>
            <person name="Khan M.S."/>
            <person name="Azam M.S."/>
            <person name="Haque T."/>
            <person name="Lashkar M.Z.H."/>
            <person name="Akhand A.I."/>
            <person name="Morshed G."/>
            <person name="Roy S."/>
            <person name="Uddin K.S."/>
            <person name="Rabeya T."/>
            <person name="Hossain A.S."/>
            <person name="Chowdhury A."/>
            <person name="Snigdha A.R."/>
            <person name="Mortoza M.S."/>
            <person name="Matin S.A."/>
            <person name="Hoque S.M.E."/>
            <person name="Islam M.K."/>
            <person name="Roy D.K."/>
            <person name="Haider R."/>
            <person name="Moosa M.M."/>
            <person name="Elias S.M."/>
            <person name="Hasan A.M."/>
            <person name="Jahan S."/>
            <person name="Shafiuddin M."/>
            <person name="Mahmood N."/>
            <person name="Shommy N.S."/>
        </authorList>
    </citation>
    <scope>NUCLEOTIDE SEQUENCE [LARGE SCALE GENOMIC DNA]</scope>
    <source>
        <strain evidence="4">cv. O-4</strain>
    </source>
</reference>
<proteinExistence type="predicted"/>
<keyword evidence="2" id="KW-1133">Transmembrane helix</keyword>
<sequence>MEEKNSSYVIGIPASFAAVRGHNVAAAQDQVPDSAAGDGAPAPAPASAAGDGAPDPDSAAGDGAPAPASASAFRIYTLLILIVALDVIALGFFLSPNPEFGLKCLSVSEFNISGSEITANWDAEFLIRNNRGPTLYRYLLLSVFYKDQPISEAVLGQPFRLLPKTMGSNYIAHTVALSKRIENQVVADAIARDWSQGVLAFTVRLLHDNDRPVRFLNVTCADVKVGFSNHSTHGTSMFTNQQVFSLCSTQIGFWLFA</sequence>
<feature type="transmembrane region" description="Helical" evidence="2">
    <location>
        <begin position="75"/>
        <end position="94"/>
    </location>
</feature>
<evidence type="ECO:0000313" key="3">
    <source>
        <dbReference type="EMBL" id="OMP01460.1"/>
    </source>
</evidence>
<evidence type="ECO:0008006" key="5">
    <source>
        <dbReference type="Google" id="ProtNLM"/>
    </source>
</evidence>
<gene>
    <name evidence="3" type="ORF">COLO4_11845</name>
</gene>
<comment type="caution">
    <text evidence="3">The sequence shown here is derived from an EMBL/GenBank/DDBJ whole genome shotgun (WGS) entry which is preliminary data.</text>
</comment>
<keyword evidence="2" id="KW-0472">Membrane</keyword>
<protein>
    <recommendedName>
        <fullName evidence="5">Late embryogenesis abundant protein, LEA-14</fullName>
    </recommendedName>
</protein>
<accession>A0A1R3K2Z2</accession>
<feature type="region of interest" description="Disordered" evidence="1">
    <location>
        <begin position="28"/>
        <end position="63"/>
    </location>
</feature>
<evidence type="ECO:0000256" key="2">
    <source>
        <dbReference type="SAM" id="Phobius"/>
    </source>
</evidence>
<dbReference type="OrthoDB" id="1708017at2759"/>
<keyword evidence="2" id="KW-0812">Transmembrane</keyword>
<evidence type="ECO:0000256" key="1">
    <source>
        <dbReference type="SAM" id="MobiDB-lite"/>
    </source>
</evidence>
<organism evidence="3 4">
    <name type="scientific">Corchorus olitorius</name>
    <dbReference type="NCBI Taxonomy" id="93759"/>
    <lineage>
        <taxon>Eukaryota</taxon>
        <taxon>Viridiplantae</taxon>
        <taxon>Streptophyta</taxon>
        <taxon>Embryophyta</taxon>
        <taxon>Tracheophyta</taxon>
        <taxon>Spermatophyta</taxon>
        <taxon>Magnoliopsida</taxon>
        <taxon>eudicotyledons</taxon>
        <taxon>Gunneridae</taxon>
        <taxon>Pentapetalae</taxon>
        <taxon>rosids</taxon>
        <taxon>malvids</taxon>
        <taxon>Malvales</taxon>
        <taxon>Malvaceae</taxon>
        <taxon>Grewioideae</taxon>
        <taxon>Apeibeae</taxon>
        <taxon>Corchorus</taxon>
    </lineage>
</organism>